<evidence type="ECO:0000256" key="1">
    <source>
        <dbReference type="SAM" id="Phobius"/>
    </source>
</evidence>
<name>A0A917B2Z5_HALAA</name>
<evidence type="ECO:0000313" key="3">
    <source>
        <dbReference type="Proteomes" id="UP000660110"/>
    </source>
</evidence>
<proteinExistence type="predicted"/>
<keyword evidence="1" id="KW-1133">Transmembrane helix</keyword>
<reference evidence="2" key="2">
    <citation type="submission" date="2020-09" db="EMBL/GenBank/DDBJ databases">
        <authorList>
            <person name="Sun Q."/>
            <person name="Zhou Y."/>
        </authorList>
    </citation>
    <scope>NUCLEOTIDE SEQUENCE</scope>
    <source>
        <strain evidence="2">CGMCC 1.12153</strain>
    </source>
</reference>
<comment type="caution">
    <text evidence="2">The sequence shown here is derived from an EMBL/GenBank/DDBJ whole genome shotgun (WGS) entry which is preliminary data.</text>
</comment>
<reference evidence="2" key="1">
    <citation type="journal article" date="2014" name="Int. J. Syst. Evol. Microbiol.">
        <title>Complete genome sequence of Corynebacterium casei LMG S-19264T (=DSM 44701T), isolated from a smear-ripened cheese.</title>
        <authorList>
            <consortium name="US DOE Joint Genome Institute (JGI-PGF)"/>
            <person name="Walter F."/>
            <person name="Albersmeier A."/>
            <person name="Kalinowski J."/>
            <person name="Ruckert C."/>
        </authorList>
    </citation>
    <scope>NUCLEOTIDE SEQUENCE</scope>
    <source>
        <strain evidence="2">CGMCC 1.12153</strain>
    </source>
</reference>
<dbReference type="EMBL" id="BMEL01000002">
    <property type="protein sequence ID" value="GGF18256.1"/>
    <property type="molecule type" value="Genomic_DNA"/>
</dbReference>
<keyword evidence="1" id="KW-0472">Membrane</keyword>
<keyword evidence="1" id="KW-0812">Transmembrane</keyword>
<sequence length="49" mass="5509">MMKFMFILAAVSTLPFAYFDKGAAGMVMSLFFLLAGAYFSKPRFKKNDS</sequence>
<dbReference type="AlphaFoldDB" id="A0A917B2Z5"/>
<feature type="transmembrane region" description="Helical" evidence="1">
    <location>
        <begin position="23"/>
        <end position="40"/>
    </location>
</feature>
<evidence type="ECO:0000313" key="2">
    <source>
        <dbReference type="EMBL" id="GGF18256.1"/>
    </source>
</evidence>
<keyword evidence="3" id="KW-1185">Reference proteome</keyword>
<organism evidence="2 3">
    <name type="scientific">Halobacillus andaensis</name>
    <dbReference type="NCBI Taxonomy" id="1176239"/>
    <lineage>
        <taxon>Bacteria</taxon>
        <taxon>Bacillati</taxon>
        <taxon>Bacillota</taxon>
        <taxon>Bacilli</taxon>
        <taxon>Bacillales</taxon>
        <taxon>Bacillaceae</taxon>
        <taxon>Halobacillus</taxon>
    </lineage>
</organism>
<gene>
    <name evidence="2" type="ORF">GCM10010954_16240</name>
</gene>
<dbReference type="RefSeq" id="WP_188377001.1">
    <property type="nucleotide sequence ID" value="NZ_BMEL01000002.1"/>
</dbReference>
<protein>
    <submittedName>
        <fullName evidence="2">Uncharacterized protein</fullName>
    </submittedName>
</protein>
<accession>A0A917B2Z5</accession>
<dbReference type="Proteomes" id="UP000660110">
    <property type="component" value="Unassembled WGS sequence"/>
</dbReference>